<dbReference type="HOGENOM" id="CLU_042785_0_0_10"/>
<reference evidence="2 3" key="2">
    <citation type="journal article" date="2012" name="Environ. Microbiol.">
        <title>Characterization of the first alginolytic operons in a marine bacterium: from their emergence in marine Flavobacteriia to their independent transfers to marine Proteobacteria and human gut Bacteroides.</title>
        <authorList>
            <person name="Thomas F."/>
            <person name="Barbeyron T."/>
            <person name="Tonon T."/>
            <person name="Genicot S."/>
            <person name="Czjzek M."/>
            <person name="Michel G."/>
        </authorList>
    </citation>
    <scope>NUCLEOTIDE SEQUENCE [LARGE SCALE GENOMIC DNA]</scope>
    <source>
        <strain evidence="3">DSM 12802 / CCUG 47099 / CIP 106680 / NCIMB 13871 / Dsij</strain>
    </source>
</reference>
<dbReference type="Proteomes" id="UP000008898">
    <property type="component" value="Chromosome"/>
</dbReference>
<dbReference type="STRING" id="63186.ZOBELLIA_1464"/>
<dbReference type="GO" id="GO:0016798">
    <property type="term" value="F:hydrolase activity, acting on glycosyl bonds"/>
    <property type="evidence" value="ECO:0007669"/>
    <property type="project" value="UniProtKB-KW"/>
</dbReference>
<keyword evidence="3" id="KW-1185">Reference proteome</keyword>
<evidence type="ECO:0000313" key="3">
    <source>
        <dbReference type="Proteomes" id="UP000008898"/>
    </source>
</evidence>
<dbReference type="SUPFAM" id="SSF48208">
    <property type="entry name" value="Six-hairpin glycosidases"/>
    <property type="match status" value="1"/>
</dbReference>
<dbReference type="GO" id="GO:0005975">
    <property type="term" value="P:carbohydrate metabolic process"/>
    <property type="evidence" value="ECO:0007669"/>
    <property type="project" value="InterPro"/>
</dbReference>
<dbReference type="KEGG" id="zga:ZOBELLIA_1464"/>
<dbReference type="EMBL" id="FP476056">
    <property type="protein sequence ID" value="CAZ95520.1"/>
    <property type="molecule type" value="Genomic_DNA"/>
</dbReference>
<accession>G0LAS4</accession>
<dbReference type="InterPro" id="IPR052043">
    <property type="entry name" value="PolySaccharide_Degr_Enz"/>
</dbReference>
<dbReference type="InterPro" id="IPR012341">
    <property type="entry name" value="6hp_glycosidase-like_sf"/>
</dbReference>
<reference evidence="3" key="1">
    <citation type="submission" date="2009-07" db="EMBL/GenBank/DDBJ databases">
        <title>Complete genome sequence of Zobellia galactanivorans Dsij.</title>
        <authorList>
            <consortium name="Genoscope - CEA"/>
        </authorList>
    </citation>
    <scope>NUCLEOTIDE SEQUENCE [LARGE SCALE GENOMIC DNA]</scope>
    <source>
        <strain evidence="3">DSM 12802 / CCUG 47099 / CIP 106680 / NCIMB 13871 / Dsij</strain>
    </source>
</reference>
<keyword evidence="1 2" id="KW-0378">Hydrolase</keyword>
<dbReference type="PANTHER" id="PTHR33886:SF8">
    <property type="entry name" value="UNSATURATED RHAMNOGALACTURONAN HYDROLASE (EUROFUNG)"/>
    <property type="match status" value="1"/>
</dbReference>
<dbReference type="Gene3D" id="1.50.10.10">
    <property type="match status" value="1"/>
</dbReference>
<proteinExistence type="predicted"/>
<dbReference type="InterPro" id="IPR010905">
    <property type="entry name" value="Glyco_hydro_88"/>
</dbReference>
<dbReference type="PANTHER" id="PTHR33886">
    <property type="entry name" value="UNSATURATED RHAMNOGALACTURONAN HYDROLASE (EUROFUNG)"/>
    <property type="match status" value="1"/>
</dbReference>
<dbReference type="EC" id="3.2.1.-" evidence="2"/>
<dbReference type="AlphaFoldDB" id="G0LAS4"/>
<evidence type="ECO:0000313" key="2">
    <source>
        <dbReference type="EMBL" id="CAZ95520.1"/>
    </source>
</evidence>
<gene>
    <name evidence="2" type="ordered locus">zobellia_1464</name>
</gene>
<organism evidence="2 3">
    <name type="scientific">Zobellia galactanivorans (strain DSM 12802 / CCUG 47099 / CIP 106680 / NCIMB 13871 / Dsij)</name>
    <dbReference type="NCBI Taxonomy" id="63186"/>
    <lineage>
        <taxon>Bacteria</taxon>
        <taxon>Pseudomonadati</taxon>
        <taxon>Bacteroidota</taxon>
        <taxon>Flavobacteriia</taxon>
        <taxon>Flavobacteriales</taxon>
        <taxon>Flavobacteriaceae</taxon>
        <taxon>Zobellia</taxon>
    </lineage>
</organism>
<sequence length="386" mass="44894">MNILEVLNPSKKTFTLKLLRHFFTAIIIFSCTGTSFSQKIKPKKVKETMQRVADWQIDHFDGLYSDHKKPHHPLDWTNGALYVGMVKWAAMADNDSYYEWLKKIGEENAWQLYRRKYHADDHTVGQMYIELYRKYKDEKMIAPTKEQFNFLMYHPSQSVLNWATPYHQDRWNWCDALFMSPPVWAKLYKVTGEEKYLDFMLSEFKASTDFLFDKEESLYYRDERYFDKLDNGTKVFWSRGNGWVFAGLVNIMNELEPQSEAYAYFLDIYKKMAEKLIAIQTSEGHWAMSLLGQEFYPTPETSGSSFYVYGLAWGINNGILDKKTYEPAVKKGWNAMVSHVTKDGMLGYVQPIGAAPGKAWPDKTEVYGTGAFLSAGSEVYKLYGGE</sequence>
<dbReference type="Pfam" id="PF07470">
    <property type="entry name" value="Glyco_hydro_88"/>
    <property type="match status" value="1"/>
</dbReference>
<keyword evidence="2" id="KW-0326">Glycosidase</keyword>
<evidence type="ECO:0000256" key="1">
    <source>
        <dbReference type="ARBA" id="ARBA00022801"/>
    </source>
</evidence>
<dbReference type="InterPro" id="IPR008928">
    <property type="entry name" value="6-hairpin_glycosidase_sf"/>
</dbReference>
<dbReference type="PATRIC" id="fig|63186.3.peg.1451"/>
<name>G0LAS4_ZOBGA</name>
<protein>
    <submittedName>
        <fullName evidence="2">Glycoside hydrolase, family GH105</fullName>
        <ecNumber evidence="2">3.2.1.-</ecNumber>
    </submittedName>
</protein>